<organism evidence="4 5">
    <name type="scientific">Alicyclobacillus macrosporangiidus</name>
    <dbReference type="NCBI Taxonomy" id="392015"/>
    <lineage>
        <taxon>Bacteria</taxon>
        <taxon>Bacillati</taxon>
        <taxon>Bacillota</taxon>
        <taxon>Bacilli</taxon>
        <taxon>Bacillales</taxon>
        <taxon>Alicyclobacillaceae</taxon>
        <taxon>Alicyclobacillus</taxon>
    </lineage>
</organism>
<evidence type="ECO:0000313" key="4">
    <source>
        <dbReference type="EMBL" id="SFU89474.1"/>
    </source>
</evidence>
<dbReference type="RefSeq" id="WP_074953069.1">
    <property type="nucleotide sequence ID" value="NZ_FPBV01000012.1"/>
</dbReference>
<reference evidence="5" key="1">
    <citation type="submission" date="2016-10" db="EMBL/GenBank/DDBJ databases">
        <authorList>
            <person name="Varghese N."/>
        </authorList>
    </citation>
    <scope>NUCLEOTIDE SEQUENCE [LARGE SCALE GENOMIC DNA]</scope>
    <source>
        <strain evidence="5">DSM 17980</strain>
    </source>
</reference>
<dbReference type="Gene3D" id="2.70.70.10">
    <property type="entry name" value="Glucose Permease (Domain IIA)"/>
    <property type="match status" value="1"/>
</dbReference>
<dbReference type="PANTHER" id="PTHR21666">
    <property type="entry name" value="PEPTIDASE-RELATED"/>
    <property type="match status" value="1"/>
</dbReference>
<dbReference type="Pfam" id="PF01551">
    <property type="entry name" value="Peptidase_M23"/>
    <property type="match status" value="1"/>
</dbReference>
<dbReference type="AlphaFoldDB" id="A0A1I7JWC3"/>
<dbReference type="CDD" id="cd12797">
    <property type="entry name" value="M23_peptidase"/>
    <property type="match status" value="1"/>
</dbReference>
<dbReference type="eggNOG" id="COG4942">
    <property type="taxonomic scope" value="Bacteria"/>
</dbReference>
<gene>
    <name evidence="4" type="ORF">SAMN05421543_11256</name>
</gene>
<proteinExistence type="predicted"/>
<dbReference type="InterPro" id="IPR011055">
    <property type="entry name" value="Dup_hybrid_motif"/>
</dbReference>
<evidence type="ECO:0000313" key="5">
    <source>
        <dbReference type="Proteomes" id="UP000183508"/>
    </source>
</evidence>
<dbReference type="GO" id="GO:0004222">
    <property type="term" value="F:metalloendopeptidase activity"/>
    <property type="evidence" value="ECO:0007669"/>
    <property type="project" value="TreeGrafter"/>
</dbReference>
<feature type="region of interest" description="Disordered" evidence="2">
    <location>
        <begin position="1"/>
        <end position="83"/>
    </location>
</feature>
<name>A0A1I7JWC3_9BACL</name>
<dbReference type="PANTHER" id="PTHR21666:SF289">
    <property type="entry name" value="L-ALA--D-GLU ENDOPEPTIDASE"/>
    <property type="match status" value="1"/>
</dbReference>
<keyword evidence="5" id="KW-1185">Reference proteome</keyword>
<dbReference type="InterPro" id="IPR050570">
    <property type="entry name" value="Cell_wall_metabolism_enzyme"/>
</dbReference>
<dbReference type="Proteomes" id="UP000183508">
    <property type="component" value="Unassembled WGS sequence"/>
</dbReference>
<keyword evidence="1" id="KW-0732">Signal</keyword>
<evidence type="ECO:0000259" key="3">
    <source>
        <dbReference type="Pfam" id="PF01551"/>
    </source>
</evidence>
<feature type="compositionally biased region" description="Low complexity" evidence="2">
    <location>
        <begin position="42"/>
        <end position="53"/>
    </location>
</feature>
<dbReference type="InterPro" id="IPR016047">
    <property type="entry name" value="M23ase_b-sheet_dom"/>
</dbReference>
<dbReference type="OrthoDB" id="2373416at2"/>
<feature type="compositionally biased region" description="Basic and acidic residues" evidence="2">
    <location>
        <begin position="21"/>
        <end position="38"/>
    </location>
</feature>
<dbReference type="SUPFAM" id="SSF51261">
    <property type="entry name" value="Duplicated hybrid motif"/>
    <property type="match status" value="1"/>
</dbReference>
<evidence type="ECO:0000256" key="1">
    <source>
        <dbReference type="ARBA" id="ARBA00022729"/>
    </source>
</evidence>
<dbReference type="STRING" id="392015.SAMN05421543_11256"/>
<feature type="domain" description="M23ase beta-sheet core" evidence="3">
    <location>
        <begin position="221"/>
        <end position="307"/>
    </location>
</feature>
<evidence type="ECO:0000256" key="2">
    <source>
        <dbReference type="SAM" id="MobiDB-lite"/>
    </source>
</evidence>
<accession>A0A1I7JWC3</accession>
<protein>
    <submittedName>
        <fullName evidence="4">Peptidase family M23</fullName>
    </submittedName>
</protein>
<dbReference type="EMBL" id="FPBV01000012">
    <property type="protein sequence ID" value="SFU89474.1"/>
    <property type="molecule type" value="Genomic_DNA"/>
</dbReference>
<sequence>MSDDKSIWPWKDWNPRSAAKAAKDQRTEPVAPDLHDDNPWFAPRSGAPAGDAAGDPDRKSRRPGSARWLGADASPYGFSDEDGSLQQVEGANLRRSFGTARSRRFVARTGRIPSVNRAVKRDPAGGGTWLLQTVCAMGLVAAGLYAHDSQGSIADEIQRVYHSMFTEDYSTLSMPAVKQFLDDHGVSIPAFWTGSTSGVVRLHAPLAGVIQADYAPGHPEVWIAGTADAPVLAAGSGTVSQVQQDADGWSVVIEHGAVGTSLYHGLGTVSVQAGQAVSSGQVIGRLPHSDAPVLRFAMQRDGAYINPHDDIHFPEAGA</sequence>